<evidence type="ECO:0000259" key="6">
    <source>
        <dbReference type="Pfam" id="PF13439"/>
    </source>
</evidence>
<evidence type="ECO:0000313" key="8">
    <source>
        <dbReference type="Proteomes" id="UP001385809"/>
    </source>
</evidence>
<dbReference type="EMBL" id="JBBEGN010000001">
    <property type="protein sequence ID" value="MEJ2866229.1"/>
    <property type="molecule type" value="Genomic_DNA"/>
</dbReference>
<feature type="region of interest" description="Disordered" evidence="3">
    <location>
        <begin position="382"/>
        <end position="406"/>
    </location>
</feature>
<dbReference type="GO" id="GO:0016757">
    <property type="term" value="F:glycosyltransferase activity"/>
    <property type="evidence" value="ECO:0007669"/>
    <property type="project" value="UniProtKB-KW"/>
</dbReference>
<dbReference type="Proteomes" id="UP001385809">
    <property type="component" value="Unassembled WGS sequence"/>
</dbReference>
<evidence type="ECO:0000256" key="1">
    <source>
        <dbReference type="ARBA" id="ARBA00022676"/>
    </source>
</evidence>
<dbReference type="InterPro" id="IPR029063">
    <property type="entry name" value="SAM-dependent_MTases_sf"/>
</dbReference>
<feature type="domain" description="Methyltransferase type 11" evidence="5">
    <location>
        <begin position="452"/>
        <end position="530"/>
    </location>
</feature>
<keyword evidence="8" id="KW-1185">Reference proteome</keyword>
<keyword evidence="2 7" id="KW-0808">Transferase</keyword>
<organism evidence="7 8">
    <name type="scientific">Actinomycetospora aurantiaca</name>
    <dbReference type="NCBI Taxonomy" id="3129233"/>
    <lineage>
        <taxon>Bacteria</taxon>
        <taxon>Bacillati</taxon>
        <taxon>Actinomycetota</taxon>
        <taxon>Actinomycetes</taxon>
        <taxon>Pseudonocardiales</taxon>
        <taxon>Pseudonocardiaceae</taxon>
        <taxon>Actinomycetospora</taxon>
    </lineage>
</organism>
<proteinExistence type="predicted"/>
<dbReference type="Gene3D" id="3.40.50.2000">
    <property type="entry name" value="Glycogen Phosphorylase B"/>
    <property type="match status" value="2"/>
</dbReference>
<dbReference type="Pfam" id="PF00534">
    <property type="entry name" value="Glycos_transf_1"/>
    <property type="match status" value="1"/>
</dbReference>
<name>A0ABU8MFX7_9PSEU</name>
<protein>
    <submittedName>
        <fullName evidence="7">Glycosyltransferase</fullName>
        <ecNumber evidence="7">2.4.-.-</ecNumber>
    </submittedName>
</protein>
<dbReference type="PANTHER" id="PTHR12526">
    <property type="entry name" value="GLYCOSYLTRANSFERASE"/>
    <property type="match status" value="1"/>
</dbReference>
<evidence type="ECO:0000256" key="2">
    <source>
        <dbReference type="ARBA" id="ARBA00022679"/>
    </source>
</evidence>
<dbReference type="EC" id="2.4.-.-" evidence="7"/>
<keyword evidence="1 7" id="KW-0328">Glycosyltransferase</keyword>
<dbReference type="InterPro" id="IPR013216">
    <property type="entry name" value="Methyltransf_11"/>
</dbReference>
<dbReference type="Pfam" id="PF08241">
    <property type="entry name" value="Methyltransf_11"/>
    <property type="match status" value="1"/>
</dbReference>
<dbReference type="RefSeq" id="WP_337692856.1">
    <property type="nucleotide sequence ID" value="NZ_JBBEGN010000001.1"/>
</dbReference>
<reference evidence="7 8" key="1">
    <citation type="submission" date="2024-03" db="EMBL/GenBank/DDBJ databases">
        <title>Actinomycetospora sp. OC33-EN08, a novel actinomycete isolated from wild orchid (Aerides multiflora).</title>
        <authorList>
            <person name="Suriyachadkun C."/>
        </authorList>
    </citation>
    <scope>NUCLEOTIDE SEQUENCE [LARGE SCALE GENOMIC DNA]</scope>
    <source>
        <strain evidence="7 8">OC33-EN08</strain>
    </source>
</reference>
<evidence type="ECO:0000256" key="3">
    <source>
        <dbReference type="SAM" id="MobiDB-lite"/>
    </source>
</evidence>
<dbReference type="InterPro" id="IPR001296">
    <property type="entry name" value="Glyco_trans_1"/>
</dbReference>
<dbReference type="CDD" id="cd02440">
    <property type="entry name" value="AdoMet_MTases"/>
    <property type="match status" value="1"/>
</dbReference>
<feature type="domain" description="Glycosyl transferase family 1" evidence="4">
    <location>
        <begin position="199"/>
        <end position="359"/>
    </location>
</feature>
<accession>A0ABU8MFX7</accession>
<gene>
    <name evidence="7" type="ORF">WCD74_00540</name>
</gene>
<evidence type="ECO:0000313" key="7">
    <source>
        <dbReference type="EMBL" id="MEJ2866229.1"/>
    </source>
</evidence>
<comment type="caution">
    <text evidence="7">The sequence shown here is derived from an EMBL/GenBank/DDBJ whole genome shotgun (WGS) entry which is preliminary data.</text>
</comment>
<dbReference type="InterPro" id="IPR028098">
    <property type="entry name" value="Glyco_trans_4-like_N"/>
</dbReference>
<evidence type="ECO:0000259" key="5">
    <source>
        <dbReference type="Pfam" id="PF08241"/>
    </source>
</evidence>
<sequence>MTETIRRPPDVRPFRVLQVIETLQVSYGGPARNAFELNRSLNSLPDTVATIVFVDGSYEGSVLAEADRTATTGPDYRAAPRGEIASELHRSDVVVIHGYYWWWTAPLAVLSALRGRPYVVTPHGALERRQRQYSRGKKAVFESVAGSVIRRLSAGFIVGSERERGDLCEVVRTRPVAVGGVGVRLTAAVPSQVPVPSRDDVRLLFLSRLHPKKRPDVAIRAVALLKERGYRCTLTIAGDGRPGFVGGLRRLAADLDLSEEVALVGQVGVEDKATLFGRHHFFVLPSESENFGIAVAEALNHGLPTVTTSDVAAAEGIDPRAGRLISHPDEEHLAAAVASLLDAGGYDDLRKAAIEHARSRFDWTAVAQDWRELLIQLGHTSTRSPAGRGARRGRSPLDHFYPEHGAGGFTRTDGTVEFYTRVNALVSDDSTVLDFGAGRGRFGEDRNATKRNLQLFRERVACTIGVDVDDAVHQNPHLTRAYTIEPGRPLPLASDSVDLVVSDWTFEHVTDPAWAAAELARVVRPGGWICARTPNRWGTVGLPTRLVPNAWHAGILGRLQPSKKVVDTFPTAYRMNSRRQIGALFPAAQFLDCTYVYDSEPSYAANSFLAWSLTRALHRTLPGPLGQTLMIFLRKHP</sequence>
<feature type="domain" description="Glycosyltransferase subfamily 4-like N-terminal" evidence="6">
    <location>
        <begin position="77"/>
        <end position="174"/>
    </location>
</feature>
<evidence type="ECO:0000259" key="4">
    <source>
        <dbReference type="Pfam" id="PF00534"/>
    </source>
</evidence>
<dbReference type="SUPFAM" id="SSF53756">
    <property type="entry name" value="UDP-Glycosyltransferase/glycogen phosphorylase"/>
    <property type="match status" value="1"/>
</dbReference>
<dbReference type="Pfam" id="PF13439">
    <property type="entry name" value="Glyco_transf_4"/>
    <property type="match status" value="1"/>
</dbReference>
<dbReference type="SUPFAM" id="SSF53335">
    <property type="entry name" value="S-adenosyl-L-methionine-dependent methyltransferases"/>
    <property type="match status" value="1"/>
</dbReference>
<dbReference type="Gene3D" id="3.40.50.150">
    <property type="entry name" value="Vaccinia Virus protein VP39"/>
    <property type="match status" value="1"/>
</dbReference>